<dbReference type="Pfam" id="PF03559">
    <property type="entry name" value="Hexose_dehydrat"/>
    <property type="match status" value="2"/>
</dbReference>
<evidence type="ECO:0000313" key="3">
    <source>
        <dbReference type="EMBL" id="ABB05111.1"/>
    </source>
</evidence>
<dbReference type="AlphaFoldDB" id="Q30CR3"/>
<accession>Q30CR3</accession>
<feature type="domain" description="dTDP-4-dehydro-6-deoxy-alpha-D-glucopyranose 2,3-dehydratase" evidence="2">
    <location>
        <begin position="279"/>
        <end position="479"/>
    </location>
</feature>
<sequence length="486" mass="53987">MSEVTTRAATTDSTAQKPGGGTRGRPADRPATGPRWDRRTTDLLARSALVTERGAGPATASSPTGSPTRGREHAFRVRRIDFAELKGWHFRQPTGNLAHQSGRFFTVEGLRVRTSAGSFPEWHQPIIRQPEVGILGILAKEIDGVLHFLMQAKMEPGNPNLLQLSPTVQATRSNYTRVHRGAPVRYVEYFAGPRQGRILADVLQSEHGSWFYRKHNRNMIVETRDEVPPHPDFCWLTLGQLYELLRRDNTVNMDSRTVLSSLPPLAELPDSRLALTPDAEVLSWLTEHRSTQDWTIELCPLTGLPGWARTEREISREDGRFFDVVAVAVEAGNREVPSWTQPLIEPHGEGVAAFLLHEFDGVPHVLAHARMEGGLPLVVEVAPTVQCVPANYPEDRRPRYLDEVLAAPPARIRYNAVHAEEGGRFRNAVSRYLIVESDGALAAEPLPPGYAWLSVRQLERLTSAGLSVNVQARTLLACLRSVARPS</sequence>
<dbReference type="InterPro" id="IPR038153">
    <property type="entry name" value="EvaA-like_sf"/>
</dbReference>
<evidence type="ECO:0000259" key="2">
    <source>
        <dbReference type="Pfam" id="PF03559"/>
    </source>
</evidence>
<feature type="domain" description="dTDP-4-dehydro-6-deoxy-alpha-D-glucopyranose 2,3-dehydratase" evidence="2">
    <location>
        <begin position="70"/>
        <end position="262"/>
    </location>
</feature>
<dbReference type="EMBL" id="DQ176871">
    <property type="protein sequence ID" value="ABB05111.1"/>
    <property type="molecule type" value="Genomic_DNA"/>
</dbReference>
<feature type="compositionally biased region" description="Polar residues" evidence="1">
    <location>
        <begin position="1"/>
        <end position="16"/>
    </location>
</feature>
<dbReference type="InterPro" id="IPR005212">
    <property type="entry name" value="EvaA-like"/>
</dbReference>
<reference evidence="3" key="1">
    <citation type="journal article" date="2006" name="Antimicrob. Agents Chemother.">
        <title>Biosynthetic gene cluster for the polyenoyltetramic acid alpha-lipomycin.</title>
        <authorList>
            <person name="Bihlmaier C."/>
            <person name="Welle E."/>
            <person name="Hofmann C."/>
            <person name="Welzel K."/>
            <person name="Vente A."/>
            <person name="Breitling E."/>
            <person name="Muller M."/>
            <person name="Glaser S."/>
            <person name="Bechthold A."/>
        </authorList>
    </citation>
    <scope>NUCLEOTIDE SEQUENCE</scope>
    <source>
        <strain evidence="3">Tu117</strain>
    </source>
</reference>
<proteinExistence type="predicted"/>
<gene>
    <name evidence="3" type="primary">lipDig5</name>
</gene>
<organism evidence="3">
    <name type="scientific">Kitasatospora aureofaciens</name>
    <name type="common">Streptomyces aureofaciens</name>
    <dbReference type="NCBI Taxonomy" id="1894"/>
    <lineage>
        <taxon>Bacteria</taxon>
        <taxon>Bacillati</taxon>
        <taxon>Actinomycetota</taxon>
        <taxon>Actinomycetes</taxon>
        <taxon>Kitasatosporales</taxon>
        <taxon>Streptomycetaceae</taxon>
        <taxon>Kitasatospora</taxon>
    </lineage>
</organism>
<protein>
    <submittedName>
        <fullName evidence="3">LipDig5</fullName>
    </submittedName>
</protein>
<dbReference type="Gene3D" id="3.90.79.40">
    <property type="entry name" value="EvaA sugar 2,3-dehydratase subunit"/>
    <property type="match status" value="2"/>
</dbReference>
<evidence type="ECO:0000256" key="1">
    <source>
        <dbReference type="SAM" id="MobiDB-lite"/>
    </source>
</evidence>
<dbReference type="GO" id="GO:0016829">
    <property type="term" value="F:lyase activity"/>
    <property type="evidence" value="ECO:0007669"/>
    <property type="project" value="InterPro"/>
</dbReference>
<feature type="region of interest" description="Disordered" evidence="1">
    <location>
        <begin position="1"/>
        <end position="72"/>
    </location>
</feature>
<name>Q30CR3_KITAU</name>